<name>A0A1H1HAA6_9BURK</name>
<organism evidence="2 3">
    <name type="scientific">Paraburkholderia tuberum</name>
    <dbReference type="NCBI Taxonomy" id="157910"/>
    <lineage>
        <taxon>Bacteria</taxon>
        <taxon>Pseudomonadati</taxon>
        <taxon>Pseudomonadota</taxon>
        <taxon>Betaproteobacteria</taxon>
        <taxon>Burkholderiales</taxon>
        <taxon>Burkholderiaceae</taxon>
        <taxon>Paraburkholderia</taxon>
    </lineage>
</organism>
<keyword evidence="1" id="KW-0732">Signal</keyword>
<dbReference type="STRING" id="157910.SAMN05445850_3401"/>
<keyword evidence="3" id="KW-1185">Reference proteome</keyword>
<reference evidence="3" key="1">
    <citation type="submission" date="2016-10" db="EMBL/GenBank/DDBJ databases">
        <authorList>
            <person name="Varghese N."/>
            <person name="Submissions S."/>
        </authorList>
    </citation>
    <scope>NUCLEOTIDE SEQUENCE [LARGE SCALE GENOMIC DNA]</scope>
    <source>
        <strain evidence="3">DUS833</strain>
    </source>
</reference>
<dbReference type="EMBL" id="FNKX01000001">
    <property type="protein sequence ID" value="SDR22435.1"/>
    <property type="molecule type" value="Genomic_DNA"/>
</dbReference>
<gene>
    <name evidence="2" type="ORF">SAMN05445850_3401</name>
</gene>
<dbReference type="Proteomes" id="UP000199365">
    <property type="component" value="Unassembled WGS sequence"/>
</dbReference>
<feature type="signal peptide" evidence="1">
    <location>
        <begin position="1"/>
        <end position="25"/>
    </location>
</feature>
<sequence length="143" mass="15250">MNQHAIVKVGLTALALSASVQYAFAATQPLPAVQHEGEVTFLSGGIGLGQSTAIKEVMPRYPLTLEFAGKAASGNEYLANIPVTLSDMHGNTILQTTAKGPFLLASLPHGRYSVSATYNGKTERRDVNIAPSSHVHEVFLWSM</sequence>
<dbReference type="InterPro" id="IPR013784">
    <property type="entry name" value="Carb-bd-like_fold"/>
</dbReference>
<dbReference type="RefSeq" id="WP_090804862.1">
    <property type="nucleotide sequence ID" value="NZ_FNKX01000001.1"/>
</dbReference>
<feature type="chain" id="PRO_5011501694" description="Carboxypeptidase regulatory-like domain-containing protein" evidence="1">
    <location>
        <begin position="26"/>
        <end position="143"/>
    </location>
</feature>
<dbReference type="GO" id="GO:0030246">
    <property type="term" value="F:carbohydrate binding"/>
    <property type="evidence" value="ECO:0007669"/>
    <property type="project" value="InterPro"/>
</dbReference>
<evidence type="ECO:0000313" key="3">
    <source>
        <dbReference type="Proteomes" id="UP000199365"/>
    </source>
</evidence>
<accession>A0A1H1HAA6</accession>
<evidence type="ECO:0000313" key="2">
    <source>
        <dbReference type="EMBL" id="SDR22435.1"/>
    </source>
</evidence>
<evidence type="ECO:0008006" key="4">
    <source>
        <dbReference type="Google" id="ProtNLM"/>
    </source>
</evidence>
<evidence type="ECO:0000256" key="1">
    <source>
        <dbReference type="SAM" id="SignalP"/>
    </source>
</evidence>
<dbReference type="AlphaFoldDB" id="A0A1H1HAA6"/>
<proteinExistence type="predicted"/>
<dbReference type="SUPFAM" id="SSF49452">
    <property type="entry name" value="Starch-binding domain-like"/>
    <property type="match status" value="1"/>
</dbReference>
<protein>
    <recommendedName>
        <fullName evidence="4">Carboxypeptidase regulatory-like domain-containing protein</fullName>
    </recommendedName>
</protein>